<dbReference type="EMBL" id="LAZR01055879">
    <property type="protein sequence ID" value="KKK75408.1"/>
    <property type="molecule type" value="Genomic_DNA"/>
</dbReference>
<evidence type="ECO:0000313" key="1">
    <source>
        <dbReference type="EMBL" id="KKK75408.1"/>
    </source>
</evidence>
<feature type="non-terminal residue" evidence="1">
    <location>
        <position position="276"/>
    </location>
</feature>
<dbReference type="AlphaFoldDB" id="A0A0F8Y2A7"/>
<name>A0A0F8Y2A7_9ZZZZ</name>
<sequence>MRNTMKLFRQSVFVFALAILLTLALPAQTLYDTTRLIADPPPPPAQQVASYVGNAGNVTLYYWVAARYPSGLATPGSPIRVGQSVAIADLDATHRVQLQWNNAPGATGFYVIRLATSNFTGTCTNCVVLTNSLVTGFSDEGGGTTNWPPAGVGTVSNSTFSMILNNQSEATAYIKTLLDGASGRFLIASDLGTGGTFAIPNNVTIAGTLDVTGATALAGTLAVTGAVTLGSTLTLGGNIIGDNGAILANDENIFKWRVPSSEIFVGGTASAWVDWS</sequence>
<organism evidence="1">
    <name type="scientific">marine sediment metagenome</name>
    <dbReference type="NCBI Taxonomy" id="412755"/>
    <lineage>
        <taxon>unclassified sequences</taxon>
        <taxon>metagenomes</taxon>
        <taxon>ecological metagenomes</taxon>
    </lineage>
</organism>
<proteinExistence type="predicted"/>
<protein>
    <submittedName>
        <fullName evidence="1">Uncharacterized protein</fullName>
    </submittedName>
</protein>
<comment type="caution">
    <text evidence="1">The sequence shown here is derived from an EMBL/GenBank/DDBJ whole genome shotgun (WGS) entry which is preliminary data.</text>
</comment>
<gene>
    <name evidence="1" type="ORF">LCGC14_2874020</name>
</gene>
<reference evidence="1" key="1">
    <citation type="journal article" date="2015" name="Nature">
        <title>Complex archaea that bridge the gap between prokaryotes and eukaryotes.</title>
        <authorList>
            <person name="Spang A."/>
            <person name="Saw J.H."/>
            <person name="Jorgensen S.L."/>
            <person name="Zaremba-Niedzwiedzka K."/>
            <person name="Martijn J."/>
            <person name="Lind A.E."/>
            <person name="van Eijk R."/>
            <person name="Schleper C."/>
            <person name="Guy L."/>
            <person name="Ettema T.J."/>
        </authorList>
    </citation>
    <scope>NUCLEOTIDE SEQUENCE</scope>
</reference>
<accession>A0A0F8Y2A7</accession>